<sequence length="261" mass="28497">MSPEKRRGGPGPSRAATAAPVVKRIVLVAMALFTAWHIFASILWIAPPSPAREVVPAGALRGYMLPMFGQSWSVFAPAPINGDYHLDVRAALDAGGGEVAVTEWTRANTAELSYAQHNLFPPRSAGLAVSAASDLYQAYGELSDKSKELVALNFFKDDWSARLESSLAADKTVDTYVAAERTVAAYATQVAYAVWGDDVVRVQYRVSREGIVPFDKRNDPKAVRPEPTVRSTGWRGPLEYEGQSREQFRSYFCSAPARVCP</sequence>
<evidence type="ECO:0000313" key="2">
    <source>
        <dbReference type="EMBL" id="TFU29964.1"/>
    </source>
</evidence>
<gene>
    <name evidence="2" type="ORF">E4U02_15225</name>
</gene>
<dbReference type="InterPro" id="IPR043857">
    <property type="entry name" value="DUF5819"/>
</dbReference>
<dbReference type="RefSeq" id="WP_135115657.1">
    <property type="nucleotide sequence ID" value="NZ_JADGLL010000072.1"/>
</dbReference>
<protein>
    <submittedName>
        <fullName evidence="2">Uncharacterized protein</fullName>
    </submittedName>
</protein>
<evidence type="ECO:0000256" key="1">
    <source>
        <dbReference type="SAM" id="Phobius"/>
    </source>
</evidence>
<dbReference type="AlphaFoldDB" id="A0A4Y9FLC7"/>
<keyword evidence="1" id="KW-1133">Transmembrane helix</keyword>
<dbReference type="EMBL" id="SPQB01000072">
    <property type="protein sequence ID" value="TFU29964.1"/>
    <property type="molecule type" value="Genomic_DNA"/>
</dbReference>
<name>A0A4Y9FLC7_9MICO</name>
<proteinExistence type="predicted"/>
<evidence type="ECO:0000313" key="3">
    <source>
        <dbReference type="Proteomes" id="UP000298358"/>
    </source>
</evidence>
<reference evidence="2 3" key="1">
    <citation type="submission" date="2019-03" db="EMBL/GenBank/DDBJ databases">
        <title>Diversity of the mouse oral microbiome.</title>
        <authorList>
            <person name="Joseph S."/>
            <person name="Aduse-Opoku J."/>
            <person name="Curtis M."/>
            <person name="Wade W."/>
            <person name="Hashim A."/>
        </authorList>
    </citation>
    <scope>NUCLEOTIDE SEQUENCE [LARGE SCALE GENOMIC DNA]</scope>
    <source>
        <strain evidence="2 3">P1012</strain>
    </source>
</reference>
<keyword evidence="1" id="KW-0812">Transmembrane</keyword>
<dbReference type="Pfam" id="PF19136">
    <property type="entry name" value="DUF5819"/>
    <property type="match status" value="1"/>
</dbReference>
<dbReference type="OrthoDB" id="9342777at2"/>
<keyword evidence="1" id="KW-0472">Membrane</keyword>
<accession>A0A4Y9FLC7</accession>
<keyword evidence="3" id="KW-1185">Reference proteome</keyword>
<comment type="caution">
    <text evidence="2">The sequence shown here is derived from an EMBL/GenBank/DDBJ whole genome shotgun (WGS) entry which is preliminary data.</text>
</comment>
<dbReference type="Proteomes" id="UP000298358">
    <property type="component" value="Unassembled WGS sequence"/>
</dbReference>
<organism evidence="2 3">
    <name type="scientific">Microbacterium paludicola</name>
    <dbReference type="NCBI Taxonomy" id="300019"/>
    <lineage>
        <taxon>Bacteria</taxon>
        <taxon>Bacillati</taxon>
        <taxon>Actinomycetota</taxon>
        <taxon>Actinomycetes</taxon>
        <taxon>Micrococcales</taxon>
        <taxon>Microbacteriaceae</taxon>
        <taxon>Microbacterium</taxon>
    </lineage>
</organism>
<feature type="transmembrane region" description="Helical" evidence="1">
    <location>
        <begin position="21"/>
        <end position="46"/>
    </location>
</feature>